<sequence length="130" mass="14238">MVCRPLPTCRLRLSRTSRLPPAGLGAAAVGHRAACREGTFPRLFATKHAEEAETVSRHIKSLLPILPDNEFEQAGKAASRFVEPGGVGEVLQRRLLEHDALEPVRRRCCLPGLVLRDSRLPKMARGDVGP</sequence>
<keyword evidence="4" id="KW-1185">Reference proteome</keyword>
<dbReference type="Proteomes" id="UP000673691">
    <property type="component" value="Unassembled WGS sequence"/>
</dbReference>
<dbReference type="InterPro" id="IPR039551">
    <property type="entry name" value="Cho/carn_acyl_trans"/>
</dbReference>
<evidence type="ECO:0000313" key="3">
    <source>
        <dbReference type="EMBL" id="KAG5459435.1"/>
    </source>
</evidence>
<name>A0A8H7ZU99_9FUNG</name>
<dbReference type="EMBL" id="JAEFCI010006846">
    <property type="protein sequence ID" value="KAG5459435.1"/>
    <property type="molecule type" value="Genomic_DNA"/>
</dbReference>
<feature type="domain" description="Choline/carnitine acyltransferase" evidence="2">
    <location>
        <begin position="53"/>
        <end position="98"/>
    </location>
</feature>
<evidence type="ECO:0000313" key="4">
    <source>
        <dbReference type="Proteomes" id="UP000673691"/>
    </source>
</evidence>
<dbReference type="InterPro" id="IPR042572">
    <property type="entry name" value="Carn_acyl_trans_N"/>
</dbReference>
<gene>
    <name evidence="3" type="ORF">BJ554DRAFT_162</name>
</gene>
<comment type="caution">
    <text evidence="3">The sequence shown here is derived from an EMBL/GenBank/DDBJ whole genome shotgun (WGS) entry which is preliminary data.</text>
</comment>
<dbReference type="SUPFAM" id="SSF52777">
    <property type="entry name" value="CoA-dependent acyltransferases"/>
    <property type="match status" value="1"/>
</dbReference>
<evidence type="ECO:0000259" key="2">
    <source>
        <dbReference type="Pfam" id="PF00755"/>
    </source>
</evidence>
<evidence type="ECO:0000256" key="1">
    <source>
        <dbReference type="ARBA" id="ARBA00023315"/>
    </source>
</evidence>
<keyword evidence="1" id="KW-0012">Acyltransferase</keyword>
<organism evidence="3 4">
    <name type="scientific">Olpidium bornovanus</name>
    <dbReference type="NCBI Taxonomy" id="278681"/>
    <lineage>
        <taxon>Eukaryota</taxon>
        <taxon>Fungi</taxon>
        <taxon>Fungi incertae sedis</taxon>
        <taxon>Olpidiomycota</taxon>
        <taxon>Olpidiomycotina</taxon>
        <taxon>Olpidiomycetes</taxon>
        <taxon>Olpidiales</taxon>
        <taxon>Olpidiaceae</taxon>
        <taxon>Olpidium</taxon>
    </lineage>
</organism>
<dbReference type="OrthoDB" id="240216at2759"/>
<dbReference type="GO" id="GO:0016746">
    <property type="term" value="F:acyltransferase activity"/>
    <property type="evidence" value="ECO:0007669"/>
    <property type="project" value="UniProtKB-KW"/>
</dbReference>
<dbReference type="Pfam" id="PF00755">
    <property type="entry name" value="Carn_acyltransf"/>
    <property type="match status" value="1"/>
</dbReference>
<keyword evidence="1" id="KW-0808">Transferase</keyword>
<proteinExistence type="predicted"/>
<accession>A0A8H7ZU99</accession>
<dbReference type="AlphaFoldDB" id="A0A8H7ZU99"/>
<reference evidence="3 4" key="1">
    <citation type="journal article" name="Sci. Rep.">
        <title>Genome-scale phylogenetic analyses confirm Olpidium as the closest living zoosporic fungus to the non-flagellated, terrestrial fungi.</title>
        <authorList>
            <person name="Chang Y."/>
            <person name="Rochon D."/>
            <person name="Sekimoto S."/>
            <person name="Wang Y."/>
            <person name="Chovatia M."/>
            <person name="Sandor L."/>
            <person name="Salamov A."/>
            <person name="Grigoriev I.V."/>
            <person name="Stajich J.E."/>
            <person name="Spatafora J.W."/>
        </authorList>
    </citation>
    <scope>NUCLEOTIDE SEQUENCE [LARGE SCALE GENOMIC DNA]</scope>
    <source>
        <strain evidence="3">S191</strain>
    </source>
</reference>
<protein>
    <recommendedName>
        <fullName evidence="2">Choline/carnitine acyltransferase domain-containing protein</fullName>
    </recommendedName>
</protein>
<dbReference type="Gene3D" id="1.10.275.20">
    <property type="entry name" value="Choline/Carnitine o-acyltransferase"/>
    <property type="match status" value="1"/>
</dbReference>